<name>A0A3B1CI47_9ZZZZ</name>
<sequence>EIEPEAKQNLAREMIGKMASIFEEQLKTDDK</sequence>
<reference evidence="1" key="1">
    <citation type="submission" date="2018-06" db="EMBL/GenBank/DDBJ databases">
        <authorList>
            <person name="Zhirakovskaya E."/>
        </authorList>
    </citation>
    <scope>NUCLEOTIDE SEQUENCE</scope>
</reference>
<accession>A0A3B1CI47</accession>
<dbReference type="EMBL" id="UOGD01000273">
    <property type="protein sequence ID" value="VAX24443.1"/>
    <property type="molecule type" value="Genomic_DNA"/>
</dbReference>
<organism evidence="1">
    <name type="scientific">hydrothermal vent metagenome</name>
    <dbReference type="NCBI Taxonomy" id="652676"/>
    <lineage>
        <taxon>unclassified sequences</taxon>
        <taxon>metagenomes</taxon>
        <taxon>ecological metagenomes</taxon>
    </lineage>
</organism>
<dbReference type="AlphaFoldDB" id="A0A3B1CI47"/>
<evidence type="ECO:0000313" key="1">
    <source>
        <dbReference type="EMBL" id="VAX24443.1"/>
    </source>
</evidence>
<proteinExistence type="predicted"/>
<gene>
    <name evidence="1" type="ORF">MNBD_IGNAVI01-348</name>
</gene>
<protein>
    <submittedName>
        <fullName evidence="1">Uncharacterized protein</fullName>
    </submittedName>
</protein>
<feature type="non-terminal residue" evidence="1">
    <location>
        <position position="1"/>
    </location>
</feature>